<keyword evidence="3" id="KW-1185">Reference proteome</keyword>
<feature type="region of interest" description="Disordered" evidence="1">
    <location>
        <begin position="1"/>
        <end position="29"/>
    </location>
</feature>
<feature type="non-terminal residue" evidence="2">
    <location>
        <position position="1"/>
    </location>
</feature>
<evidence type="ECO:0000313" key="3">
    <source>
        <dbReference type="Proteomes" id="UP000318571"/>
    </source>
</evidence>
<dbReference type="AlphaFoldDB" id="A0A553N803"/>
<gene>
    <name evidence="2" type="ORF">TCAL_16344</name>
</gene>
<dbReference type="EMBL" id="VCGU01000459">
    <property type="protein sequence ID" value="TRY61540.1"/>
    <property type="molecule type" value="Genomic_DNA"/>
</dbReference>
<proteinExistence type="predicted"/>
<accession>A0A553N803</accession>
<sequence length="131" mass="14922">KREHRSRKGNSPSPRSCPPGESKMEPHLTIPNNLNVTNNKEQMVMEEQSSPLFGQKIEKGSLKIKGSYSPGWSAVHSKRWRDDSDENTIESESDEGVEVIDCTAWTKCVGNFCFNENRVKNKKKDDKIIEK</sequence>
<organism evidence="2 3">
    <name type="scientific">Tigriopus californicus</name>
    <name type="common">Marine copepod</name>
    <dbReference type="NCBI Taxonomy" id="6832"/>
    <lineage>
        <taxon>Eukaryota</taxon>
        <taxon>Metazoa</taxon>
        <taxon>Ecdysozoa</taxon>
        <taxon>Arthropoda</taxon>
        <taxon>Crustacea</taxon>
        <taxon>Multicrustacea</taxon>
        <taxon>Hexanauplia</taxon>
        <taxon>Copepoda</taxon>
        <taxon>Harpacticoida</taxon>
        <taxon>Harpacticidae</taxon>
        <taxon>Tigriopus</taxon>
    </lineage>
</organism>
<dbReference type="Proteomes" id="UP000318571">
    <property type="component" value="Chromosome 8"/>
</dbReference>
<reference evidence="2 3" key="1">
    <citation type="journal article" date="2018" name="Nat. Ecol. Evol.">
        <title>Genomic signatures of mitonuclear coevolution across populations of Tigriopus californicus.</title>
        <authorList>
            <person name="Barreto F.S."/>
            <person name="Watson E.T."/>
            <person name="Lima T.G."/>
            <person name="Willett C.S."/>
            <person name="Edmands S."/>
            <person name="Li W."/>
            <person name="Burton R.S."/>
        </authorList>
    </citation>
    <scope>NUCLEOTIDE SEQUENCE [LARGE SCALE GENOMIC DNA]</scope>
    <source>
        <strain evidence="2 3">San Diego</strain>
    </source>
</reference>
<evidence type="ECO:0000313" key="2">
    <source>
        <dbReference type="EMBL" id="TRY61540.1"/>
    </source>
</evidence>
<protein>
    <submittedName>
        <fullName evidence="2">Uncharacterized protein</fullName>
    </submittedName>
</protein>
<name>A0A553N803_TIGCA</name>
<comment type="caution">
    <text evidence="2">The sequence shown here is derived from an EMBL/GenBank/DDBJ whole genome shotgun (WGS) entry which is preliminary data.</text>
</comment>
<evidence type="ECO:0000256" key="1">
    <source>
        <dbReference type="SAM" id="MobiDB-lite"/>
    </source>
</evidence>